<keyword evidence="3" id="KW-1185">Reference proteome</keyword>
<feature type="domain" description="HAT C-terminal dimerisation" evidence="1">
    <location>
        <begin position="21"/>
        <end position="103"/>
    </location>
</feature>
<dbReference type="GO" id="GO:0046983">
    <property type="term" value="F:protein dimerization activity"/>
    <property type="evidence" value="ECO:0007669"/>
    <property type="project" value="InterPro"/>
</dbReference>
<dbReference type="Pfam" id="PF05699">
    <property type="entry name" value="Dimer_Tnp_hAT"/>
    <property type="match status" value="1"/>
</dbReference>
<dbReference type="SUPFAM" id="SSF53098">
    <property type="entry name" value="Ribonuclease H-like"/>
    <property type="match status" value="1"/>
</dbReference>
<dbReference type="Proteomes" id="UP001152484">
    <property type="component" value="Unassembled WGS sequence"/>
</dbReference>
<name>A0A9P1E8N5_CUSEU</name>
<evidence type="ECO:0000313" key="2">
    <source>
        <dbReference type="EMBL" id="CAH9087022.1"/>
    </source>
</evidence>
<evidence type="ECO:0000313" key="3">
    <source>
        <dbReference type="Proteomes" id="UP001152484"/>
    </source>
</evidence>
<sequence>MNDFQSFVKRLKTSSSNFRTELDHYLDDVVLPMMDEFNISLWWKVNGVKYPTLQAIARDILAIPVSTVASESAFSGSGRLVSPHRNRLHPNMIEAFMCAQSWLWNNLKGPSGVTT</sequence>
<dbReference type="EMBL" id="CAMAPE010000019">
    <property type="protein sequence ID" value="CAH9087022.1"/>
    <property type="molecule type" value="Genomic_DNA"/>
</dbReference>
<protein>
    <recommendedName>
        <fullName evidence="1">HAT C-terminal dimerisation domain-containing protein</fullName>
    </recommendedName>
</protein>
<dbReference type="AlphaFoldDB" id="A0A9P1E8N5"/>
<dbReference type="InterPro" id="IPR012337">
    <property type="entry name" value="RNaseH-like_sf"/>
</dbReference>
<gene>
    <name evidence="2" type="ORF">CEURO_LOCUS9878</name>
</gene>
<reference evidence="2" key="1">
    <citation type="submission" date="2022-07" db="EMBL/GenBank/DDBJ databases">
        <authorList>
            <person name="Macas J."/>
            <person name="Novak P."/>
            <person name="Neumann P."/>
        </authorList>
    </citation>
    <scope>NUCLEOTIDE SEQUENCE</scope>
</reference>
<dbReference type="InterPro" id="IPR008906">
    <property type="entry name" value="HATC_C_dom"/>
</dbReference>
<evidence type="ECO:0000259" key="1">
    <source>
        <dbReference type="Pfam" id="PF05699"/>
    </source>
</evidence>
<dbReference type="PANTHER" id="PTHR23272">
    <property type="entry name" value="BED FINGER-RELATED"/>
    <property type="match status" value="1"/>
</dbReference>
<comment type="caution">
    <text evidence="2">The sequence shown here is derived from an EMBL/GenBank/DDBJ whole genome shotgun (WGS) entry which is preliminary data.</text>
</comment>
<organism evidence="2 3">
    <name type="scientific">Cuscuta europaea</name>
    <name type="common">European dodder</name>
    <dbReference type="NCBI Taxonomy" id="41803"/>
    <lineage>
        <taxon>Eukaryota</taxon>
        <taxon>Viridiplantae</taxon>
        <taxon>Streptophyta</taxon>
        <taxon>Embryophyta</taxon>
        <taxon>Tracheophyta</taxon>
        <taxon>Spermatophyta</taxon>
        <taxon>Magnoliopsida</taxon>
        <taxon>eudicotyledons</taxon>
        <taxon>Gunneridae</taxon>
        <taxon>Pentapetalae</taxon>
        <taxon>asterids</taxon>
        <taxon>lamiids</taxon>
        <taxon>Solanales</taxon>
        <taxon>Convolvulaceae</taxon>
        <taxon>Cuscuteae</taxon>
        <taxon>Cuscuta</taxon>
        <taxon>Cuscuta subgen. Cuscuta</taxon>
    </lineage>
</organism>
<proteinExistence type="predicted"/>
<dbReference type="OrthoDB" id="1747213at2759"/>
<dbReference type="PANTHER" id="PTHR23272:SF179">
    <property type="entry name" value="ZINC FINGER BED DOMAIN-CONTAINING PROTEIN RICESLEEPER 2-LIKE ISOFORM X1"/>
    <property type="match status" value="1"/>
</dbReference>
<accession>A0A9P1E8N5</accession>